<dbReference type="RefSeq" id="WP_188070571.1">
    <property type="nucleotide sequence ID" value="NZ_BSPS01000022.1"/>
</dbReference>
<sequence length="254" mass="27649">MSKTPRIAALMIGRGGSSLRGKNILPVHGVPLLLWSAAAAHRSAHIGRYYVSSDDDGILETAGQAGYRPIRRPPELCTATAQSSDAVIHALDRIEAEGPVDIVVLQHANVGTITEKIIDDCIAEMLADPSLSAVVPSHEMSEYHPWRARSIVDGVLQPFVETAGQVSANRQDLPMALFYDHSIWVLRAATIRDPDGQAPWPCMGRKIKPYLTEGCFDVHDLDDIARTEKWLTQNGVERPSFGAAAGALEEALRQ</sequence>
<reference evidence="1 2" key="1">
    <citation type="submission" date="2020-08" db="EMBL/GenBank/DDBJ databases">
        <title>Genomic Encyclopedia of Type Strains, Phase IV (KMG-IV): sequencing the most valuable type-strain genomes for metagenomic binning, comparative biology and taxonomic classification.</title>
        <authorList>
            <person name="Goeker M."/>
        </authorList>
    </citation>
    <scope>NUCLEOTIDE SEQUENCE [LARGE SCALE GENOMIC DNA]</scope>
    <source>
        <strain evidence="1 2">DSM 26189</strain>
    </source>
</reference>
<evidence type="ECO:0000313" key="2">
    <source>
        <dbReference type="Proteomes" id="UP000571950"/>
    </source>
</evidence>
<dbReference type="PANTHER" id="PTHR21485">
    <property type="entry name" value="HAD SUPERFAMILY MEMBERS CMAS AND KDSC"/>
    <property type="match status" value="1"/>
</dbReference>
<accession>A0A7W6BDW6</accession>
<dbReference type="Proteomes" id="UP000571950">
    <property type="component" value="Unassembled WGS sequence"/>
</dbReference>
<keyword evidence="1" id="KW-0548">Nucleotidyltransferase</keyword>
<comment type="caution">
    <text evidence="1">The sequence shown here is derived from an EMBL/GenBank/DDBJ whole genome shotgun (WGS) entry which is preliminary data.</text>
</comment>
<dbReference type="GO" id="GO:0008781">
    <property type="term" value="F:N-acylneuraminate cytidylyltransferase activity"/>
    <property type="evidence" value="ECO:0007669"/>
    <property type="project" value="TreeGrafter"/>
</dbReference>
<dbReference type="SUPFAM" id="SSF53448">
    <property type="entry name" value="Nucleotide-diphospho-sugar transferases"/>
    <property type="match status" value="1"/>
</dbReference>
<dbReference type="Gene3D" id="3.90.550.10">
    <property type="entry name" value="Spore Coat Polysaccharide Biosynthesis Protein SpsA, Chain A"/>
    <property type="match status" value="1"/>
</dbReference>
<dbReference type="InterPro" id="IPR003329">
    <property type="entry name" value="Cytidylyl_trans"/>
</dbReference>
<keyword evidence="1" id="KW-0808">Transferase</keyword>
<evidence type="ECO:0000313" key="1">
    <source>
        <dbReference type="EMBL" id="MBB3925008.1"/>
    </source>
</evidence>
<gene>
    <name evidence="1" type="ORF">GGR43_000709</name>
</gene>
<dbReference type="PANTHER" id="PTHR21485:SF6">
    <property type="entry name" value="N-ACYLNEURAMINATE CYTIDYLYLTRANSFERASE-RELATED"/>
    <property type="match status" value="1"/>
</dbReference>
<dbReference type="EMBL" id="JACIDT010000002">
    <property type="protein sequence ID" value="MBB3925008.1"/>
    <property type="molecule type" value="Genomic_DNA"/>
</dbReference>
<dbReference type="InterPro" id="IPR029044">
    <property type="entry name" value="Nucleotide-diphossugar_trans"/>
</dbReference>
<proteinExistence type="predicted"/>
<name>A0A7W6BDW6_9SPHN</name>
<dbReference type="AlphaFoldDB" id="A0A7W6BDW6"/>
<protein>
    <submittedName>
        <fullName evidence="1">CMP-N,N'-diacetyllegionaminic acid synthase</fullName>
        <ecNumber evidence="1">2.7.7.82</ecNumber>
    </submittedName>
</protein>
<organism evidence="1 2">
    <name type="scientific">Sphingobium jiangsuense</name>
    <dbReference type="NCBI Taxonomy" id="870476"/>
    <lineage>
        <taxon>Bacteria</taxon>
        <taxon>Pseudomonadati</taxon>
        <taxon>Pseudomonadota</taxon>
        <taxon>Alphaproteobacteria</taxon>
        <taxon>Sphingomonadales</taxon>
        <taxon>Sphingomonadaceae</taxon>
        <taxon>Sphingobium</taxon>
    </lineage>
</organism>
<dbReference type="EC" id="2.7.7.82" evidence="1"/>
<dbReference type="Pfam" id="PF02348">
    <property type="entry name" value="CTP_transf_3"/>
    <property type="match status" value="1"/>
</dbReference>
<dbReference type="InterPro" id="IPR050793">
    <property type="entry name" value="CMP-NeuNAc_synthase"/>
</dbReference>
<keyword evidence="2" id="KW-1185">Reference proteome</keyword>